<evidence type="ECO:0000313" key="2">
    <source>
        <dbReference type="EMBL" id="CAA9316429.1"/>
    </source>
</evidence>
<feature type="non-terminal residue" evidence="2">
    <location>
        <position position="1"/>
    </location>
</feature>
<gene>
    <name evidence="2" type="ORF">AVDCRST_MAG89-1427</name>
</gene>
<evidence type="ECO:0000256" key="1">
    <source>
        <dbReference type="SAM" id="MobiDB-lite"/>
    </source>
</evidence>
<reference evidence="2" key="1">
    <citation type="submission" date="2020-02" db="EMBL/GenBank/DDBJ databases">
        <authorList>
            <person name="Meier V. D."/>
        </authorList>
    </citation>
    <scope>NUCLEOTIDE SEQUENCE</scope>
    <source>
        <strain evidence="2">AVDCRST_MAG89</strain>
    </source>
</reference>
<sequence>REPAPPGRGLGRRHAPHGPGQRHPLRRRSAVSAFLAIDAAAVCECAADGAV</sequence>
<feature type="non-terminal residue" evidence="2">
    <location>
        <position position="51"/>
    </location>
</feature>
<feature type="region of interest" description="Disordered" evidence="1">
    <location>
        <begin position="1"/>
        <end position="27"/>
    </location>
</feature>
<accession>A0A6J4L0X3</accession>
<name>A0A6J4L0X3_9BACT</name>
<organism evidence="2">
    <name type="scientific">uncultured Gemmatimonadota bacterium</name>
    <dbReference type="NCBI Taxonomy" id="203437"/>
    <lineage>
        <taxon>Bacteria</taxon>
        <taxon>Pseudomonadati</taxon>
        <taxon>Gemmatimonadota</taxon>
        <taxon>environmental samples</taxon>
    </lineage>
</organism>
<protein>
    <submittedName>
        <fullName evidence="2">Uncharacterized protein</fullName>
    </submittedName>
</protein>
<dbReference type="AlphaFoldDB" id="A0A6J4L0X3"/>
<dbReference type="EMBL" id="CADCTV010000313">
    <property type="protein sequence ID" value="CAA9316429.1"/>
    <property type="molecule type" value="Genomic_DNA"/>
</dbReference>
<proteinExistence type="predicted"/>